<dbReference type="EC" id="2.7.13.3" evidence="2"/>
<protein>
    <recommendedName>
        <fullName evidence="2">histidine kinase</fullName>
        <ecNumber evidence="2">2.7.13.3</ecNumber>
    </recommendedName>
</protein>
<dbReference type="Pfam" id="PF02518">
    <property type="entry name" value="HATPase_c"/>
    <property type="match status" value="1"/>
</dbReference>
<keyword evidence="4 9" id="KW-0808">Transferase</keyword>
<keyword evidence="5" id="KW-0418">Kinase</keyword>
<dbReference type="SMART" id="SM00388">
    <property type="entry name" value="HisKA"/>
    <property type="match status" value="1"/>
</dbReference>
<keyword evidence="3" id="KW-0597">Phosphoprotein</keyword>
<evidence type="ECO:0000256" key="2">
    <source>
        <dbReference type="ARBA" id="ARBA00012438"/>
    </source>
</evidence>
<dbReference type="CDD" id="cd00075">
    <property type="entry name" value="HATPase"/>
    <property type="match status" value="1"/>
</dbReference>
<dbReference type="GO" id="GO:0000155">
    <property type="term" value="F:phosphorelay sensor kinase activity"/>
    <property type="evidence" value="ECO:0007669"/>
    <property type="project" value="InterPro"/>
</dbReference>
<dbReference type="PRINTS" id="PR00344">
    <property type="entry name" value="BCTRLSENSOR"/>
</dbReference>
<feature type="domain" description="Histidine kinase" evidence="8">
    <location>
        <begin position="97"/>
        <end position="313"/>
    </location>
</feature>
<proteinExistence type="predicted"/>
<evidence type="ECO:0000256" key="5">
    <source>
        <dbReference type="ARBA" id="ARBA00022777"/>
    </source>
</evidence>
<feature type="transmembrane region" description="Helical" evidence="7">
    <location>
        <begin position="6"/>
        <end position="29"/>
    </location>
</feature>
<dbReference type="InterPro" id="IPR005467">
    <property type="entry name" value="His_kinase_dom"/>
</dbReference>
<dbReference type="InterPro" id="IPR003661">
    <property type="entry name" value="HisK_dim/P_dom"/>
</dbReference>
<dbReference type="Gene3D" id="3.30.565.10">
    <property type="entry name" value="Histidine kinase-like ATPase, C-terminal domain"/>
    <property type="match status" value="1"/>
</dbReference>
<keyword evidence="6" id="KW-0902">Two-component regulatory system</keyword>
<dbReference type="InterPro" id="IPR036890">
    <property type="entry name" value="HATPase_C_sf"/>
</dbReference>
<keyword evidence="7" id="KW-1133">Transmembrane helix</keyword>
<evidence type="ECO:0000256" key="4">
    <source>
        <dbReference type="ARBA" id="ARBA00022679"/>
    </source>
</evidence>
<dbReference type="InterPro" id="IPR050736">
    <property type="entry name" value="Sensor_HK_Regulatory"/>
</dbReference>
<dbReference type="Gene3D" id="1.10.287.130">
    <property type="match status" value="1"/>
</dbReference>
<dbReference type="Pfam" id="PF00512">
    <property type="entry name" value="HisKA"/>
    <property type="match status" value="1"/>
</dbReference>
<evidence type="ECO:0000259" key="8">
    <source>
        <dbReference type="PROSITE" id="PS50109"/>
    </source>
</evidence>
<evidence type="ECO:0000256" key="3">
    <source>
        <dbReference type="ARBA" id="ARBA00022553"/>
    </source>
</evidence>
<dbReference type="AlphaFoldDB" id="A0A1V4J0F9"/>
<reference evidence="9 10" key="1">
    <citation type="submission" date="2017-03" db="EMBL/GenBank/DDBJ databases">
        <title>Genome sequence of Clostridium oryzae DSM 28571.</title>
        <authorList>
            <person name="Poehlein A."/>
            <person name="Daniel R."/>
        </authorList>
    </citation>
    <scope>NUCLEOTIDE SEQUENCE [LARGE SCALE GENOMIC DNA]</scope>
    <source>
        <strain evidence="9 10">DSM 28571</strain>
    </source>
</reference>
<dbReference type="InterPro" id="IPR004358">
    <property type="entry name" value="Sig_transdc_His_kin-like_C"/>
</dbReference>
<dbReference type="EMBL" id="MZGV01000001">
    <property type="protein sequence ID" value="OPJ65137.1"/>
    <property type="molecule type" value="Genomic_DNA"/>
</dbReference>
<keyword evidence="10" id="KW-1185">Reference proteome</keyword>
<dbReference type="PROSITE" id="PS50109">
    <property type="entry name" value="HIS_KIN"/>
    <property type="match status" value="1"/>
</dbReference>
<keyword evidence="7" id="KW-0812">Transmembrane</keyword>
<dbReference type="RefSeq" id="WP_079421657.1">
    <property type="nucleotide sequence ID" value="NZ_MZGV01000001.1"/>
</dbReference>
<evidence type="ECO:0000256" key="7">
    <source>
        <dbReference type="SAM" id="Phobius"/>
    </source>
</evidence>
<keyword evidence="7" id="KW-0472">Membrane</keyword>
<dbReference type="SUPFAM" id="SSF47384">
    <property type="entry name" value="Homodimeric domain of signal transducing histidine kinase"/>
    <property type="match status" value="1"/>
</dbReference>
<dbReference type="SUPFAM" id="SSF55874">
    <property type="entry name" value="ATPase domain of HSP90 chaperone/DNA topoisomerase II/histidine kinase"/>
    <property type="match status" value="1"/>
</dbReference>
<evidence type="ECO:0000256" key="1">
    <source>
        <dbReference type="ARBA" id="ARBA00000085"/>
    </source>
</evidence>
<dbReference type="InterPro" id="IPR003594">
    <property type="entry name" value="HATPase_dom"/>
</dbReference>
<evidence type="ECO:0000256" key="6">
    <source>
        <dbReference type="ARBA" id="ARBA00023012"/>
    </source>
</evidence>
<dbReference type="PANTHER" id="PTHR43711">
    <property type="entry name" value="TWO-COMPONENT HISTIDINE KINASE"/>
    <property type="match status" value="1"/>
</dbReference>
<dbReference type="InterPro" id="IPR036097">
    <property type="entry name" value="HisK_dim/P_sf"/>
</dbReference>
<evidence type="ECO:0000313" key="9">
    <source>
        <dbReference type="EMBL" id="OPJ65137.1"/>
    </source>
</evidence>
<comment type="caution">
    <text evidence="9">The sequence shown here is derived from an EMBL/GenBank/DDBJ whole genome shotgun (WGS) entry which is preliminary data.</text>
</comment>
<dbReference type="PANTHER" id="PTHR43711:SF26">
    <property type="entry name" value="SENSOR HISTIDINE KINASE RCSC"/>
    <property type="match status" value="1"/>
</dbReference>
<dbReference type="SMART" id="SM00387">
    <property type="entry name" value="HATPase_c"/>
    <property type="match status" value="1"/>
</dbReference>
<dbReference type="STRING" id="1450648.CLORY_01370"/>
<comment type="catalytic activity">
    <reaction evidence="1">
        <text>ATP + protein L-histidine = ADP + protein N-phospho-L-histidine.</text>
        <dbReference type="EC" id="2.7.13.3"/>
    </reaction>
</comment>
<organism evidence="9 10">
    <name type="scientific">Clostridium oryzae</name>
    <dbReference type="NCBI Taxonomy" id="1450648"/>
    <lineage>
        <taxon>Bacteria</taxon>
        <taxon>Bacillati</taxon>
        <taxon>Bacillota</taxon>
        <taxon>Clostridia</taxon>
        <taxon>Eubacteriales</taxon>
        <taxon>Clostridiaceae</taxon>
        <taxon>Clostridium</taxon>
    </lineage>
</organism>
<accession>A0A1V4J0F9</accession>
<gene>
    <name evidence="9" type="primary">phoR_1</name>
    <name evidence="9" type="ORF">CLORY_01370</name>
</gene>
<name>A0A1V4J0F9_9CLOT</name>
<dbReference type="CDD" id="cd00082">
    <property type="entry name" value="HisKA"/>
    <property type="match status" value="1"/>
</dbReference>
<dbReference type="Proteomes" id="UP000190080">
    <property type="component" value="Unassembled WGS sequence"/>
</dbReference>
<sequence>MTVKDEYLISFMAALIIVLAAAIIFVIIYHRKRYKKLANSIEEMIAAAIDGSFEQKKFDETKLSSIENSMWRFLNDSSLSSSNLADQKKKIQTLISDISHQTVTPIANITLYSELLEEQALQLGSSYEDGMKEEITAIREQADKLDFLIQSLVKLSRLENGIITVNAKKDNIQKVLSAVDNQMKAKAKHKQIELMVTKTQEQAVFDAKWTEEAIMNIVDNAIKYTPVCGKVSISVEPYQIFLRIDIKDNGIGIAEEEQGRIFTRFYRSTEVSDKAGVGVGLYLAREVINAQNGYIKVKSKIGEGSTFSVFLLR</sequence>
<evidence type="ECO:0000313" key="10">
    <source>
        <dbReference type="Proteomes" id="UP000190080"/>
    </source>
</evidence>